<reference evidence="2" key="1">
    <citation type="submission" date="2017-10" db="EMBL/GenBank/DDBJ databases">
        <title>Transcriptome Assembly of Sugarcane Aphid Adults.</title>
        <authorList>
            <person name="Scully E.D."/>
            <person name="Palmer N.A."/>
            <person name="Geib S.M."/>
            <person name="Sarath G."/>
            <person name="Sattler S.E."/>
        </authorList>
    </citation>
    <scope>NUCLEOTIDE SEQUENCE</scope>
    <source>
        <tissue evidence="2">Whole body</tissue>
    </source>
</reference>
<dbReference type="SUPFAM" id="SSF53098">
    <property type="entry name" value="Ribonuclease H-like"/>
    <property type="match status" value="1"/>
</dbReference>
<dbReference type="OrthoDB" id="6620031at2759"/>
<proteinExistence type="predicted"/>
<evidence type="ECO:0000256" key="1">
    <source>
        <dbReference type="SAM" id="MobiDB-lite"/>
    </source>
</evidence>
<sequence length="643" mass="74339">MYQWLKSGSLKRPLSEIEEDNTVNDMNKVQCTDQHSSSDSNRRNVNSKSTVGTKVRKYNTEYLQLGFTFAGTEDEPKPQCIICLEILSNESMKPSKLRRHFETKHGEFTSKSLDFFVVKLGEFKKSQKVMKSSTSLSGNKNATLASYEVAQLVAKSGKAHTIAEELILPAAIVLCKTMLGESAAKLISSVPLSNNTIQRRITDMSANIEETLFTRLSTSDKFALQLDESTDIASKSSMLVFVRFIWEKQLFEDFLFSCELLHTSAKDIFEAIDKFFTDHGIRWEKCVGITTDGAAAMSGYKTGLLGRVKEVAPQVKWTHCCIHREALVAKRLSEHMKTTLEEVVKIINFIKSRPLQSRLFEVLCKDMGSDHVQLILHTEIRWLSRGKILQRFFELRDEIRVFLLETRFVGLLTDFSWLSRIAYLADVFEYLNTLNLSLQGIYIDVFHVEDKIEATIKKFEIWAIRVEKNSFSNFPTLQSFLESSCECLSQEVKSEISEHLLSMAKILRKYFHQPDPNNTWIRNPFHCDIEKIENLSEQEQDELIDLVTNGEMKNIFDDKKLIDFWLIVQNDQKQLAEKPLRHLIPFCTTYRCEQAFSTYCYMKNKYRNKLNIDADLRVKISSMQPDLDEIMNKKERFHLSHKV</sequence>
<feature type="region of interest" description="Disordered" evidence="1">
    <location>
        <begin position="31"/>
        <end position="51"/>
    </location>
</feature>
<dbReference type="PANTHER" id="PTHR45913">
    <property type="entry name" value="EPM2A-INTERACTING PROTEIN 1"/>
    <property type="match status" value="1"/>
</dbReference>
<dbReference type="EMBL" id="GFXV01005171">
    <property type="protein sequence ID" value="MBW16976.1"/>
    <property type="molecule type" value="Transcribed_RNA"/>
</dbReference>
<gene>
    <name evidence="2" type="primary">ZBED5</name>
</gene>
<dbReference type="InterPro" id="IPR012337">
    <property type="entry name" value="RNaseH-like_sf"/>
</dbReference>
<name>A0A2H8TRY4_9HEMI</name>
<feature type="compositionally biased region" description="Low complexity" evidence="1">
    <location>
        <begin position="37"/>
        <end position="49"/>
    </location>
</feature>
<protein>
    <submittedName>
        <fullName evidence="2">Zinc finger BED domain-containing protein 5</fullName>
    </submittedName>
</protein>
<accession>A0A2H8TRY4</accession>
<organism evidence="2">
    <name type="scientific">Melanaphis sacchari</name>
    <dbReference type="NCBI Taxonomy" id="742174"/>
    <lineage>
        <taxon>Eukaryota</taxon>
        <taxon>Metazoa</taxon>
        <taxon>Ecdysozoa</taxon>
        <taxon>Arthropoda</taxon>
        <taxon>Hexapoda</taxon>
        <taxon>Insecta</taxon>
        <taxon>Pterygota</taxon>
        <taxon>Neoptera</taxon>
        <taxon>Paraneoptera</taxon>
        <taxon>Hemiptera</taxon>
        <taxon>Sternorrhyncha</taxon>
        <taxon>Aphidomorpha</taxon>
        <taxon>Aphidoidea</taxon>
        <taxon>Aphididae</taxon>
        <taxon>Aphidini</taxon>
        <taxon>Melanaphis</taxon>
    </lineage>
</organism>
<dbReference type="AlphaFoldDB" id="A0A2H8TRY4"/>
<dbReference type="PANTHER" id="PTHR45913:SF19">
    <property type="entry name" value="LOW QUALITY PROTEIN: ZINC FINGER BED DOMAIN-CONTAINING PROTEIN 5-LIKE"/>
    <property type="match status" value="1"/>
</dbReference>
<evidence type="ECO:0000313" key="2">
    <source>
        <dbReference type="EMBL" id="MBW16976.1"/>
    </source>
</evidence>